<reference evidence="1 2" key="1">
    <citation type="journal article" date="2018" name="Sci. Rep.">
        <title>Genomic signatures of local adaptation to the degree of environmental predictability in rotifers.</title>
        <authorList>
            <person name="Franch-Gras L."/>
            <person name="Hahn C."/>
            <person name="Garcia-Roger E.M."/>
            <person name="Carmona M.J."/>
            <person name="Serra M."/>
            <person name="Gomez A."/>
        </authorList>
    </citation>
    <scope>NUCLEOTIDE SEQUENCE [LARGE SCALE GENOMIC DNA]</scope>
    <source>
        <strain evidence="1">HYR1</strain>
    </source>
</reference>
<organism evidence="1 2">
    <name type="scientific">Brachionus plicatilis</name>
    <name type="common">Marine rotifer</name>
    <name type="synonym">Brachionus muelleri</name>
    <dbReference type="NCBI Taxonomy" id="10195"/>
    <lineage>
        <taxon>Eukaryota</taxon>
        <taxon>Metazoa</taxon>
        <taxon>Spiralia</taxon>
        <taxon>Gnathifera</taxon>
        <taxon>Rotifera</taxon>
        <taxon>Eurotatoria</taxon>
        <taxon>Monogononta</taxon>
        <taxon>Pseudotrocha</taxon>
        <taxon>Ploima</taxon>
        <taxon>Brachionidae</taxon>
        <taxon>Brachionus</taxon>
    </lineage>
</organism>
<sequence>MISFIVSTEDMMNIRNLRRIFFSSLKNSFLEVKSLKSTPSPVFKILNTEEKIVKTFMLKLQENSNKWQIYWIRQPKKNVSNVEITLKKYDLILQTFSFLKLNSIERKISRAAPNGIAFFSALFRFSHVLGREGIQSNGVLNCIC</sequence>
<evidence type="ECO:0000313" key="2">
    <source>
        <dbReference type="Proteomes" id="UP000276133"/>
    </source>
</evidence>
<protein>
    <submittedName>
        <fullName evidence="1">Uncharacterized protein</fullName>
    </submittedName>
</protein>
<gene>
    <name evidence="1" type="ORF">BpHYR1_033991</name>
</gene>
<evidence type="ECO:0000313" key="1">
    <source>
        <dbReference type="EMBL" id="RNA18265.1"/>
    </source>
</evidence>
<comment type="caution">
    <text evidence="1">The sequence shown here is derived from an EMBL/GenBank/DDBJ whole genome shotgun (WGS) entry which is preliminary data.</text>
</comment>
<accession>A0A3M7R4U3</accession>
<dbReference type="Proteomes" id="UP000276133">
    <property type="component" value="Unassembled WGS sequence"/>
</dbReference>
<proteinExistence type="predicted"/>
<name>A0A3M7R4U3_BRAPC</name>
<dbReference type="EMBL" id="REGN01004272">
    <property type="protein sequence ID" value="RNA18265.1"/>
    <property type="molecule type" value="Genomic_DNA"/>
</dbReference>
<dbReference type="AlphaFoldDB" id="A0A3M7R4U3"/>
<keyword evidence="2" id="KW-1185">Reference proteome</keyword>